<dbReference type="RefSeq" id="WP_094626126.1">
    <property type="nucleotide sequence ID" value="NZ_NEFY01000035.1"/>
</dbReference>
<evidence type="ECO:0000313" key="1">
    <source>
        <dbReference type="EMBL" id="OZC34602.1"/>
    </source>
</evidence>
<sequence length="104" mass="11864">MSEQNASYGEDKPADNSVSLGKCWAALRNENVVGIISMRVPSDVDFDAYRKKATECLEMLGQVKSGELIERDGERYFIQRPTHANRSKKPRQAKEYLVFQPRNV</sequence>
<name>A0A7Z1ILG4_9GAMM</name>
<proteinExistence type="predicted"/>
<comment type="caution">
    <text evidence="1">The sequence shown here is derived from an EMBL/GenBank/DDBJ whole genome shotgun (WGS) entry which is preliminary data.</text>
</comment>
<evidence type="ECO:0000313" key="2">
    <source>
        <dbReference type="Proteomes" id="UP000216984"/>
    </source>
</evidence>
<reference evidence="1 2" key="1">
    <citation type="submission" date="2017-06" db="EMBL/GenBank/DDBJ databases">
        <title>Draft genome sequence of the halophilic bacterium Marinobacter vinifirmus FB1.</title>
        <authorList>
            <person name="Stepanov V.G."/>
            <person name="Roberts D.J."/>
            <person name="Fox G.E."/>
        </authorList>
    </citation>
    <scope>NUCLEOTIDE SEQUENCE [LARGE SCALE GENOMIC DNA]</scope>
    <source>
        <strain evidence="1 2">FB1</strain>
    </source>
</reference>
<accession>A0A7Z1ILG4</accession>
<dbReference type="EMBL" id="NEFY01000035">
    <property type="protein sequence ID" value="OZC34602.1"/>
    <property type="molecule type" value="Genomic_DNA"/>
</dbReference>
<dbReference type="AlphaFoldDB" id="A0A7Z1ILG4"/>
<dbReference type="Proteomes" id="UP000216984">
    <property type="component" value="Unassembled WGS sequence"/>
</dbReference>
<gene>
    <name evidence="1" type="ORF">B9Q17_10065</name>
</gene>
<organism evidence="1 2">
    <name type="scientific">Marinobacter vinifirmus</name>
    <dbReference type="NCBI Taxonomy" id="355591"/>
    <lineage>
        <taxon>Bacteria</taxon>
        <taxon>Pseudomonadati</taxon>
        <taxon>Pseudomonadota</taxon>
        <taxon>Gammaproteobacteria</taxon>
        <taxon>Pseudomonadales</taxon>
        <taxon>Marinobacteraceae</taxon>
        <taxon>Marinobacter</taxon>
    </lineage>
</organism>
<protein>
    <submittedName>
        <fullName evidence="1">Uncharacterized protein</fullName>
    </submittedName>
</protein>
<keyword evidence="2" id="KW-1185">Reference proteome</keyword>